<sequence length="282" mass="32667">MSWQGVPFKLLDAGNVEQLFLKLSSLPKLTIDTPTDYNQLALTVGATFLGGIIPALIAWRTFHVNAKNVKKERQEQQRFLQSERSKQQIFMMSERAYQFSSMKEDRELQMSISQKTINAQVISSNRQNWINELKLNVADYCALAFNHYDIRADYLIEHRRLQKTNEHIDITTITDKTVEMYDRVSSDFSTSLEMLKTSQNKMDKSAFLILLSLNHEEQETKEIEILILSITQAINSLSVDDESGFVENASEVHMALIKLTDKIMEVVRIILKREWIRVKLCE</sequence>
<keyword evidence="1" id="KW-1133">Transmembrane helix</keyword>
<dbReference type="Proteomes" id="UP001147005">
    <property type="component" value="Unassembled WGS sequence"/>
</dbReference>
<evidence type="ECO:0000313" key="2">
    <source>
        <dbReference type="EMBL" id="MDE9616657.1"/>
    </source>
</evidence>
<protein>
    <submittedName>
        <fullName evidence="2">Uncharacterized protein</fullName>
    </submittedName>
</protein>
<keyword evidence="1" id="KW-0812">Transmembrane</keyword>
<accession>A0A9X4GJL6</accession>
<evidence type="ECO:0000256" key="1">
    <source>
        <dbReference type="SAM" id="Phobius"/>
    </source>
</evidence>
<keyword evidence="1" id="KW-0472">Membrane</keyword>
<dbReference type="AlphaFoldDB" id="A0A9X4GJL6"/>
<name>A0A9X4GJL6_9ENTR</name>
<gene>
    <name evidence="2" type="ORF">L2111_00910</name>
</gene>
<dbReference type="RefSeq" id="WP_181511048.1">
    <property type="nucleotide sequence ID" value="NZ_JAKIHW010000001.1"/>
</dbReference>
<feature type="transmembrane region" description="Helical" evidence="1">
    <location>
        <begin position="40"/>
        <end position="62"/>
    </location>
</feature>
<reference evidence="2" key="1">
    <citation type="submission" date="2022-01" db="EMBL/GenBank/DDBJ databases">
        <title>Genetic Characterization of Carbapenem-resistant Citrobacter spp. from China: a multicenter study.</title>
        <authorList>
            <person name="Ye L."/>
        </authorList>
    </citation>
    <scope>NUCLEOTIDE SEQUENCE</scope>
    <source>
        <strain evidence="2">IR5432</strain>
    </source>
</reference>
<organism evidence="2 3">
    <name type="scientific">Citrobacter portucalensis</name>
    <dbReference type="NCBI Taxonomy" id="1639133"/>
    <lineage>
        <taxon>Bacteria</taxon>
        <taxon>Pseudomonadati</taxon>
        <taxon>Pseudomonadota</taxon>
        <taxon>Gammaproteobacteria</taxon>
        <taxon>Enterobacterales</taxon>
        <taxon>Enterobacteriaceae</taxon>
        <taxon>Citrobacter</taxon>
        <taxon>Citrobacter freundii complex</taxon>
    </lineage>
</organism>
<evidence type="ECO:0000313" key="3">
    <source>
        <dbReference type="Proteomes" id="UP001147005"/>
    </source>
</evidence>
<proteinExistence type="predicted"/>
<dbReference type="EMBL" id="JAKIHW010000001">
    <property type="protein sequence ID" value="MDE9616657.1"/>
    <property type="molecule type" value="Genomic_DNA"/>
</dbReference>
<comment type="caution">
    <text evidence="2">The sequence shown here is derived from an EMBL/GenBank/DDBJ whole genome shotgun (WGS) entry which is preliminary data.</text>
</comment>